<dbReference type="STRING" id="1292034.OR37_01407"/>
<dbReference type="PROSITE" id="PS50850">
    <property type="entry name" value="MFS"/>
    <property type="match status" value="1"/>
</dbReference>
<evidence type="ECO:0000256" key="7">
    <source>
        <dbReference type="ARBA" id="ARBA00023136"/>
    </source>
</evidence>
<feature type="transmembrane region" description="Helical" evidence="9">
    <location>
        <begin position="363"/>
        <end position="380"/>
    </location>
</feature>
<evidence type="ECO:0000256" key="4">
    <source>
        <dbReference type="ARBA" id="ARBA00022475"/>
    </source>
</evidence>
<keyword evidence="3" id="KW-0813">Transport</keyword>
<evidence type="ECO:0000313" key="11">
    <source>
        <dbReference type="EMBL" id="ENZ82829.1"/>
    </source>
</evidence>
<gene>
    <name evidence="11" type="ORF">OR37_01407</name>
</gene>
<comment type="subcellular location">
    <subcellularLocation>
        <location evidence="1">Cell membrane</location>
        <topology evidence="1">Multi-pass membrane protein</topology>
    </subcellularLocation>
</comment>
<dbReference type="CDD" id="cd17503">
    <property type="entry name" value="MFS_LmrB_MDR_like"/>
    <property type="match status" value="1"/>
</dbReference>
<dbReference type="Gene3D" id="1.20.1250.20">
    <property type="entry name" value="MFS general substrate transporter like domains"/>
    <property type="match status" value="1"/>
</dbReference>
<keyword evidence="6 9" id="KW-1133">Transmembrane helix</keyword>
<comment type="caution">
    <text evidence="11">The sequence shown here is derived from an EMBL/GenBank/DDBJ whole genome shotgun (WGS) entry which is preliminary data.</text>
</comment>
<organism evidence="11 12">
    <name type="scientific">Caulobacter vibrioides OR37</name>
    <dbReference type="NCBI Taxonomy" id="1292034"/>
    <lineage>
        <taxon>Bacteria</taxon>
        <taxon>Pseudomonadati</taxon>
        <taxon>Pseudomonadota</taxon>
        <taxon>Alphaproteobacteria</taxon>
        <taxon>Caulobacterales</taxon>
        <taxon>Caulobacteraceae</taxon>
        <taxon>Caulobacter</taxon>
    </lineage>
</organism>
<dbReference type="GO" id="GO:0005886">
    <property type="term" value="C:plasma membrane"/>
    <property type="evidence" value="ECO:0007669"/>
    <property type="project" value="UniProtKB-SubCell"/>
</dbReference>
<dbReference type="RefSeq" id="WP_004617429.1">
    <property type="nucleotide sequence ID" value="NZ_APMP01000005.1"/>
</dbReference>
<feature type="transmembrane region" description="Helical" evidence="9">
    <location>
        <begin position="164"/>
        <end position="184"/>
    </location>
</feature>
<dbReference type="InterPro" id="IPR020846">
    <property type="entry name" value="MFS_dom"/>
</dbReference>
<feature type="transmembrane region" description="Helical" evidence="9">
    <location>
        <begin position="386"/>
        <end position="408"/>
    </location>
</feature>
<sequence precursor="true">MTDAAPPADGAPNGPPARSAPVRPAGAASAPAQVNWTKLFLGFGAMVIGQFMAILDIQIVAASLPQIQAGVGASTDQVSWIQTAYLIPEVVMIPLSGYLSRLWGTQRLYLASCLGFIVMSVLTGLSSSIDMMILTRALQGFIGGAMIPTVFATAFTAFPPERRVTASVIMGLIVTLAPTVGPTLGGHLTEALSWRWLFFINVPTGLLVLFGVARWGDFDKGDPSLAKGFDWFGLIVMAIFLMSMQYVLEEGAKDDWFDDAGILWLTVVAVLGGVTFIWRQLTYKNPIVELRAFANRNFTVGVMMTAVSGASLFGGTFLLPQFLGRVRHYSASEVGTTMIVSGLSMFATGPLAGRLVRKMDPRAPMCIGFALAGFGMYMAHGVTKDWGFWEFAGVQACRGVGVMIAMIATQQITMSTLPPQMIKNASGLVNLSRNTGGAIGLALLATSITQQTALYYNDLTSKLTQGGAAAGMMAGLGERMTQLGVVDPSGAARKAIGGMLQQQATVLAFGDSFTVLAIGCFIAAGVSLLAAPVKNAPPPPSDAH</sequence>
<dbReference type="AlphaFoldDB" id="R0ELP0"/>
<feature type="transmembrane region" description="Helical" evidence="9">
    <location>
        <begin position="80"/>
        <end position="99"/>
    </location>
</feature>
<evidence type="ECO:0000259" key="10">
    <source>
        <dbReference type="PROSITE" id="PS50850"/>
    </source>
</evidence>
<feature type="transmembrane region" description="Helical" evidence="9">
    <location>
        <begin position="260"/>
        <end position="278"/>
    </location>
</feature>
<feature type="compositionally biased region" description="Low complexity" evidence="8">
    <location>
        <begin position="1"/>
        <end position="12"/>
    </location>
</feature>
<feature type="transmembrane region" description="Helical" evidence="9">
    <location>
        <begin position="338"/>
        <end position="356"/>
    </location>
</feature>
<feature type="transmembrane region" description="Helical" evidence="9">
    <location>
        <begin position="196"/>
        <end position="216"/>
    </location>
</feature>
<feature type="transmembrane region" description="Helical" evidence="9">
    <location>
        <begin position="137"/>
        <end position="157"/>
    </location>
</feature>
<feature type="transmembrane region" description="Helical" evidence="9">
    <location>
        <begin position="506"/>
        <end position="531"/>
    </location>
</feature>
<evidence type="ECO:0000256" key="5">
    <source>
        <dbReference type="ARBA" id="ARBA00022692"/>
    </source>
</evidence>
<keyword evidence="7 9" id="KW-0472">Membrane</keyword>
<evidence type="ECO:0000256" key="2">
    <source>
        <dbReference type="ARBA" id="ARBA00008537"/>
    </source>
</evidence>
<protein>
    <submittedName>
        <fullName evidence="11">Drug resistance transporter, EmrB/QacA subfamily</fullName>
    </submittedName>
</protein>
<keyword evidence="5 9" id="KW-0812">Transmembrane</keyword>
<dbReference type="SUPFAM" id="SSF103473">
    <property type="entry name" value="MFS general substrate transporter"/>
    <property type="match status" value="1"/>
</dbReference>
<feature type="transmembrane region" description="Helical" evidence="9">
    <location>
        <begin position="228"/>
        <end position="248"/>
    </location>
</feature>
<reference evidence="11 12" key="1">
    <citation type="journal article" date="2013" name="Genome Announc.">
        <title>Draft Genome Sequence for Caulobacter sp. Strain OR37, a Bacterium Tolerant to Heavy Metals.</title>
        <authorList>
            <person name="Utturkar S.M."/>
            <person name="Bollmann A."/>
            <person name="Brzoska R.M."/>
            <person name="Klingeman D.M."/>
            <person name="Epstein S.E."/>
            <person name="Palumbo A.V."/>
            <person name="Brown S.D."/>
        </authorList>
    </citation>
    <scope>NUCLEOTIDE SEQUENCE [LARGE SCALE GENOMIC DNA]</scope>
    <source>
        <strain evidence="11 12">OR37</strain>
    </source>
</reference>
<keyword evidence="4" id="KW-1003">Cell membrane</keyword>
<dbReference type="GO" id="GO:0022857">
    <property type="term" value="F:transmembrane transporter activity"/>
    <property type="evidence" value="ECO:0007669"/>
    <property type="project" value="InterPro"/>
</dbReference>
<feature type="transmembrane region" description="Helical" evidence="9">
    <location>
        <begin position="108"/>
        <end position="125"/>
    </location>
</feature>
<dbReference type="EMBL" id="APMP01000005">
    <property type="protein sequence ID" value="ENZ82829.1"/>
    <property type="molecule type" value="Genomic_DNA"/>
</dbReference>
<comment type="similarity">
    <text evidence="2">Belongs to the major facilitator superfamily. EmrB family.</text>
</comment>
<feature type="region of interest" description="Disordered" evidence="8">
    <location>
        <begin position="1"/>
        <end position="24"/>
    </location>
</feature>
<dbReference type="Gene3D" id="1.20.1720.10">
    <property type="entry name" value="Multidrug resistance protein D"/>
    <property type="match status" value="1"/>
</dbReference>
<feature type="transmembrane region" description="Helical" evidence="9">
    <location>
        <begin position="298"/>
        <end position="318"/>
    </location>
</feature>
<proteinExistence type="inferred from homology"/>
<evidence type="ECO:0000256" key="6">
    <source>
        <dbReference type="ARBA" id="ARBA00022989"/>
    </source>
</evidence>
<name>R0ELP0_CAUVI</name>
<dbReference type="eggNOG" id="COG0477">
    <property type="taxonomic scope" value="Bacteria"/>
</dbReference>
<dbReference type="InterPro" id="IPR011701">
    <property type="entry name" value="MFS"/>
</dbReference>
<evidence type="ECO:0000313" key="12">
    <source>
        <dbReference type="Proteomes" id="UP000013063"/>
    </source>
</evidence>
<keyword evidence="12" id="KW-1185">Reference proteome</keyword>
<evidence type="ECO:0000256" key="8">
    <source>
        <dbReference type="SAM" id="MobiDB-lite"/>
    </source>
</evidence>
<dbReference type="PATRIC" id="fig|1292034.3.peg.1395"/>
<evidence type="ECO:0000256" key="9">
    <source>
        <dbReference type="SAM" id="Phobius"/>
    </source>
</evidence>
<dbReference type="Proteomes" id="UP000013063">
    <property type="component" value="Unassembled WGS sequence"/>
</dbReference>
<dbReference type="PANTHER" id="PTHR42718">
    <property type="entry name" value="MAJOR FACILITATOR SUPERFAMILY MULTIDRUG TRANSPORTER MFSC"/>
    <property type="match status" value="1"/>
</dbReference>
<evidence type="ECO:0000256" key="1">
    <source>
        <dbReference type="ARBA" id="ARBA00004651"/>
    </source>
</evidence>
<dbReference type="PANTHER" id="PTHR42718:SF9">
    <property type="entry name" value="MAJOR FACILITATOR SUPERFAMILY MULTIDRUG TRANSPORTER MFSC"/>
    <property type="match status" value="1"/>
</dbReference>
<feature type="transmembrane region" description="Helical" evidence="9">
    <location>
        <begin position="39"/>
        <end position="60"/>
    </location>
</feature>
<feature type="domain" description="Major facilitator superfamily (MFS) profile" evidence="10">
    <location>
        <begin position="42"/>
        <end position="535"/>
    </location>
</feature>
<accession>R0ELP0</accession>
<evidence type="ECO:0000256" key="3">
    <source>
        <dbReference type="ARBA" id="ARBA00022448"/>
    </source>
</evidence>
<dbReference type="Pfam" id="PF07690">
    <property type="entry name" value="MFS_1"/>
    <property type="match status" value="1"/>
</dbReference>
<dbReference type="InterPro" id="IPR036259">
    <property type="entry name" value="MFS_trans_sf"/>
</dbReference>
<dbReference type="NCBIfam" id="TIGR00711">
    <property type="entry name" value="efflux_EmrB"/>
    <property type="match status" value="1"/>
</dbReference>
<dbReference type="InterPro" id="IPR004638">
    <property type="entry name" value="EmrB-like"/>
</dbReference>